<accession>A0A2V5I0J5</accession>
<sequence length="52" mass="5509">MRESALLASLLSVLILDKYAGVGVGVGVGRHFVWRLDGFGTSPGVYSGHCIF</sequence>
<evidence type="ECO:0000256" key="1">
    <source>
        <dbReference type="SAM" id="SignalP"/>
    </source>
</evidence>
<evidence type="ECO:0000313" key="2">
    <source>
        <dbReference type="EMBL" id="PYI13236.1"/>
    </source>
</evidence>
<dbReference type="Proteomes" id="UP000249829">
    <property type="component" value="Unassembled WGS sequence"/>
</dbReference>
<organism evidence="2 3">
    <name type="scientific">Aspergillus violaceofuscus (strain CBS 115571)</name>
    <dbReference type="NCBI Taxonomy" id="1450538"/>
    <lineage>
        <taxon>Eukaryota</taxon>
        <taxon>Fungi</taxon>
        <taxon>Dikarya</taxon>
        <taxon>Ascomycota</taxon>
        <taxon>Pezizomycotina</taxon>
        <taxon>Eurotiomycetes</taxon>
        <taxon>Eurotiomycetidae</taxon>
        <taxon>Eurotiales</taxon>
        <taxon>Aspergillaceae</taxon>
        <taxon>Aspergillus</taxon>
    </lineage>
</organism>
<evidence type="ECO:0000313" key="3">
    <source>
        <dbReference type="Proteomes" id="UP000249829"/>
    </source>
</evidence>
<dbReference type="AlphaFoldDB" id="A0A2V5I0J5"/>
<feature type="signal peptide" evidence="1">
    <location>
        <begin position="1"/>
        <end position="21"/>
    </location>
</feature>
<keyword evidence="1" id="KW-0732">Signal</keyword>
<keyword evidence="3" id="KW-1185">Reference proteome</keyword>
<feature type="chain" id="PRO_5015947295" evidence="1">
    <location>
        <begin position="22"/>
        <end position="52"/>
    </location>
</feature>
<proteinExistence type="predicted"/>
<name>A0A2V5I0J5_ASPV1</name>
<protein>
    <submittedName>
        <fullName evidence="2">Uncharacterized protein</fullName>
    </submittedName>
</protein>
<gene>
    <name evidence="2" type="ORF">BO99DRAFT_407673</name>
</gene>
<reference evidence="2 3" key="1">
    <citation type="submission" date="2018-02" db="EMBL/GenBank/DDBJ databases">
        <title>The genomes of Aspergillus section Nigri reveals drivers in fungal speciation.</title>
        <authorList>
            <consortium name="DOE Joint Genome Institute"/>
            <person name="Vesth T.C."/>
            <person name="Nybo J."/>
            <person name="Theobald S."/>
            <person name="Brandl J."/>
            <person name="Frisvad J.C."/>
            <person name="Nielsen K.F."/>
            <person name="Lyhne E.K."/>
            <person name="Kogle M.E."/>
            <person name="Kuo A."/>
            <person name="Riley R."/>
            <person name="Clum A."/>
            <person name="Nolan M."/>
            <person name="Lipzen A."/>
            <person name="Salamov A."/>
            <person name="Henrissat B."/>
            <person name="Wiebenga A."/>
            <person name="De vries R.P."/>
            <person name="Grigoriev I.V."/>
            <person name="Mortensen U.H."/>
            <person name="Andersen M.R."/>
            <person name="Baker S.E."/>
        </authorList>
    </citation>
    <scope>NUCLEOTIDE SEQUENCE [LARGE SCALE GENOMIC DNA]</scope>
    <source>
        <strain evidence="2 3">CBS 115571</strain>
    </source>
</reference>
<dbReference type="EMBL" id="KZ825254">
    <property type="protein sequence ID" value="PYI13236.1"/>
    <property type="molecule type" value="Genomic_DNA"/>
</dbReference>